<evidence type="ECO:0000256" key="3">
    <source>
        <dbReference type="ARBA" id="ARBA00022737"/>
    </source>
</evidence>
<dbReference type="EMBL" id="UYRT01081192">
    <property type="protein sequence ID" value="VDN24059.1"/>
    <property type="molecule type" value="Genomic_DNA"/>
</dbReference>
<comment type="subcellular location">
    <subcellularLocation>
        <location evidence="1">Cytoplasm</location>
    </subcellularLocation>
</comment>
<dbReference type="GO" id="GO:0031672">
    <property type="term" value="C:A band"/>
    <property type="evidence" value="ECO:0007669"/>
    <property type="project" value="UniProtKB-ARBA"/>
</dbReference>
<evidence type="ECO:0000256" key="1">
    <source>
        <dbReference type="ARBA" id="ARBA00004496"/>
    </source>
</evidence>
<evidence type="ECO:0000256" key="4">
    <source>
        <dbReference type="ARBA" id="ARBA00023319"/>
    </source>
</evidence>
<evidence type="ECO:0000313" key="9">
    <source>
        <dbReference type="WBParaSite" id="GPUH_0001439601-mRNA-1"/>
    </source>
</evidence>
<dbReference type="WBParaSite" id="GPUH_0001439601-mRNA-1">
    <property type="protein sequence ID" value="GPUH_0001439601-mRNA-1"/>
    <property type="gene ID" value="GPUH_0001439601"/>
</dbReference>
<dbReference type="PROSITE" id="PS50853">
    <property type="entry name" value="FN3"/>
    <property type="match status" value="1"/>
</dbReference>
<sequence length="302" mass="34084">ISCFNDKNQTCKISDFPTPPDRGPFIKEVTGHYLTLSWIPTKRAPPRYPQLDYNIPEPVCKVRNLELGKSYQFRVRAENIYGISDPSPASPPSRLMAPPQPVLDKNRRVIPLLDPYAERALDQAYAEQYACAPWFAPGVEEKRFCAENDTLIITLWVSGYPDPKITWKFRGMDLESGPTSKENVGQYQCIASNQYGDAQQNIQVDLGARPRFIQPLINKVVSGGKPLRLDVRVEGSPFPEIKWMKEWRPIVESSRVRFVREGPYLCSLIINDPLWRDCGIYSVTAVNEAGTATTTCSVTVEG</sequence>
<reference evidence="9" key="1">
    <citation type="submission" date="2016-06" db="UniProtKB">
        <authorList>
            <consortium name="WormBaseParasite"/>
        </authorList>
    </citation>
    <scope>IDENTIFICATION</scope>
</reference>
<dbReference type="InterPro" id="IPR013098">
    <property type="entry name" value="Ig_I-set"/>
</dbReference>
<dbReference type="InterPro" id="IPR007110">
    <property type="entry name" value="Ig-like_dom"/>
</dbReference>
<feature type="domain" description="Fibronectin type-III" evidence="6">
    <location>
        <begin position="1"/>
        <end position="99"/>
    </location>
</feature>
<gene>
    <name evidence="7" type="ORF">GPUH_LOCUS14377</name>
</gene>
<organism evidence="9">
    <name type="scientific">Gongylonema pulchrum</name>
    <dbReference type="NCBI Taxonomy" id="637853"/>
    <lineage>
        <taxon>Eukaryota</taxon>
        <taxon>Metazoa</taxon>
        <taxon>Ecdysozoa</taxon>
        <taxon>Nematoda</taxon>
        <taxon>Chromadorea</taxon>
        <taxon>Rhabditida</taxon>
        <taxon>Spirurina</taxon>
        <taxon>Spiruromorpha</taxon>
        <taxon>Spiruroidea</taxon>
        <taxon>Gongylonematidae</taxon>
        <taxon>Gongylonema</taxon>
    </lineage>
</organism>
<dbReference type="InterPro" id="IPR003599">
    <property type="entry name" value="Ig_sub"/>
</dbReference>
<keyword evidence="2" id="KW-0963">Cytoplasm</keyword>
<dbReference type="SMART" id="SM00409">
    <property type="entry name" value="IG"/>
    <property type="match status" value="2"/>
</dbReference>
<dbReference type="OrthoDB" id="5969272at2759"/>
<dbReference type="AlphaFoldDB" id="A0A183E086"/>
<evidence type="ECO:0000313" key="7">
    <source>
        <dbReference type="EMBL" id="VDN24059.1"/>
    </source>
</evidence>
<protein>
    <submittedName>
        <fullName evidence="9">Fibronectin type-III domain-containing protein</fullName>
    </submittedName>
</protein>
<evidence type="ECO:0000256" key="2">
    <source>
        <dbReference type="ARBA" id="ARBA00022490"/>
    </source>
</evidence>
<dbReference type="InterPro" id="IPR036179">
    <property type="entry name" value="Ig-like_dom_sf"/>
</dbReference>
<dbReference type="FunFam" id="2.60.40.10:FF:000425">
    <property type="entry name" value="Myosin light chain kinase"/>
    <property type="match status" value="1"/>
</dbReference>
<dbReference type="SUPFAM" id="SSF48726">
    <property type="entry name" value="Immunoglobulin"/>
    <property type="match status" value="2"/>
</dbReference>
<keyword evidence="3" id="KW-0677">Repeat</keyword>
<keyword evidence="8" id="KW-1185">Reference proteome</keyword>
<feature type="domain" description="Ig-like" evidence="5">
    <location>
        <begin position="210"/>
        <end position="299"/>
    </location>
</feature>
<dbReference type="Proteomes" id="UP000271098">
    <property type="component" value="Unassembled WGS sequence"/>
</dbReference>
<dbReference type="Gene3D" id="2.60.40.10">
    <property type="entry name" value="Immunoglobulins"/>
    <property type="match status" value="3"/>
</dbReference>
<dbReference type="PANTHER" id="PTHR47633:SF15">
    <property type="entry name" value="IG-LIKE DOMAIN-CONTAINING PROTEIN"/>
    <property type="match status" value="1"/>
</dbReference>
<dbReference type="PANTHER" id="PTHR47633">
    <property type="entry name" value="IMMUNOGLOBULIN"/>
    <property type="match status" value="1"/>
</dbReference>
<dbReference type="InterPro" id="IPR003961">
    <property type="entry name" value="FN3_dom"/>
</dbReference>
<proteinExistence type="predicted"/>
<evidence type="ECO:0000259" key="6">
    <source>
        <dbReference type="PROSITE" id="PS50853"/>
    </source>
</evidence>
<reference evidence="7 8" key="2">
    <citation type="submission" date="2018-11" db="EMBL/GenBank/DDBJ databases">
        <authorList>
            <consortium name="Pathogen Informatics"/>
        </authorList>
    </citation>
    <scope>NUCLEOTIDE SEQUENCE [LARGE SCALE GENOMIC DNA]</scope>
</reference>
<name>A0A183E086_9BILA</name>
<dbReference type="CDD" id="cd00063">
    <property type="entry name" value="FN3"/>
    <property type="match status" value="1"/>
</dbReference>
<dbReference type="InterPro" id="IPR013783">
    <property type="entry name" value="Ig-like_fold"/>
</dbReference>
<evidence type="ECO:0000259" key="5">
    <source>
        <dbReference type="PROSITE" id="PS50835"/>
    </source>
</evidence>
<dbReference type="GO" id="GO:0019899">
    <property type="term" value="F:enzyme binding"/>
    <property type="evidence" value="ECO:0007669"/>
    <property type="project" value="UniProtKB-ARBA"/>
</dbReference>
<dbReference type="SMART" id="SM00060">
    <property type="entry name" value="FN3"/>
    <property type="match status" value="1"/>
</dbReference>
<evidence type="ECO:0000313" key="8">
    <source>
        <dbReference type="Proteomes" id="UP000271098"/>
    </source>
</evidence>
<keyword evidence="4" id="KW-0393">Immunoglobulin domain</keyword>
<dbReference type="SUPFAM" id="SSF49265">
    <property type="entry name" value="Fibronectin type III"/>
    <property type="match status" value="1"/>
</dbReference>
<dbReference type="Pfam" id="PF07679">
    <property type="entry name" value="I-set"/>
    <property type="match status" value="1"/>
</dbReference>
<dbReference type="InterPro" id="IPR036116">
    <property type="entry name" value="FN3_sf"/>
</dbReference>
<dbReference type="PROSITE" id="PS50835">
    <property type="entry name" value="IG_LIKE"/>
    <property type="match status" value="1"/>
</dbReference>
<accession>A0A183E086</accession>